<dbReference type="Proteomes" id="UP000886752">
    <property type="component" value="Unassembled WGS sequence"/>
</dbReference>
<organism evidence="2 3">
    <name type="scientific">Candidatus Desulfovibrio intestinipullorum</name>
    <dbReference type="NCBI Taxonomy" id="2838536"/>
    <lineage>
        <taxon>Bacteria</taxon>
        <taxon>Pseudomonadati</taxon>
        <taxon>Thermodesulfobacteriota</taxon>
        <taxon>Desulfovibrionia</taxon>
        <taxon>Desulfovibrionales</taxon>
        <taxon>Desulfovibrionaceae</taxon>
        <taxon>Desulfovibrio</taxon>
    </lineage>
</organism>
<comment type="caution">
    <text evidence="2">The sequence shown here is derived from an EMBL/GenBank/DDBJ whole genome shotgun (WGS) entry which is preliminary data.</text>
</comment>
<dbReference type="PANTHER" id="PTHR39209:SF2">
    <property type="entry name" value="CYTOPLASMIC PROTEIN"/>
    <property type="match status" value="1"/>
</dbReference>
<dbReference type="GO" id="GO:0004826">
    <property type="term" value="F:phenylalanine-tRNA ligase activity"/>
    <property type="evidence" value="ECO:0007669"/>
    <property type="project" value="InterPro"/>
</dbReference>
<proteinExistence type="predicted"/>
<dbReference type="InterPro" id="IPR020825">
    <property type="entry name" value="Phe-tRNA_synthase-like_B3/B4"/>
</dbReference>
<dbReference type="GO" id="GO:0003723">
    <property type="term" value="F:RNA binding"/>
    <property type="evidence" value="ECO:0007669"/>
    <property type="project" value="InterPro"/>
</dbReference>
<dbReference type="EMBL" id="DXHV01000065">
    <property type="protein sequence ID" value="HIW00939.1"/>
    <property type="molecule type" value="Genomic_DNA"/>
</dbReference>
<dbReference type="SMART" id="SM00873">
    <property type="entry name" value="B3_4"/>
    <property type="match status" value="1"/>
</dbReference>
<accession>A0A9D1PWL8</accession>
<evidence type="ECO:0000259" key="1">
    <source>
        <dbReference type="SMART" id="SM00873"/>
    </source>
</evidence>
<gene>
    <name evidence="2" type="ORF">H9894_07100</name>
</gene>
<dbReference type="PANTHER" id="PTHR39209">
    <property type="match status" value="1"/>
</dbReference>
<protein>
    <recommendedName>
        <fullName evidence="1">B3/B4 tRNA-binding domain-containing protein</fullName>
    </recommendedName>
</protein>
<dbReference type="Pfam" id="PF03483">
    <property type="entry name" value="B3_4"/>
    <property type="match status" value="1"/>
</dbReference>
<name>A0A9D1PWL8_9BACT</name>
<evidence type="ECO:0000313" key="2">
    <source>
        <dbReference type="EMBL" id="HIW00939.1"/>
    </source>
</evidence>
<reference evidence="2" key="1">
    <citation type="journal article" date="2021" name="PeerJ">
        <title>Extensive microbial diversity within the chicken gut microbiome revealed by metagenomics and culture.</title>
        <authorList>
            <person name="Gilroy R."/>
            <person name="Ravi A."/>
            <person name="Getino M."/>
            <person name="Pursley I."/>
            <person name="Horton D.L."/>
            <person name="Alikhan N.F."/>
            <person name="Baker D."/>
            <person name="Gharbi K."/>
            <person name="Hall N."/>
            <person name="Watson M."/>
            <person name="Adriaenssens E.M."/>
            <person name="Foster-Nyarko E."/>
            <person name="Jarju S."/>
            <person name="Secka A."/>
            <person name="Antonio M."/>
            <person name="Oren A."/>
            <person name="Chaudhuri R.R."/>
            <person name="La Ragione R."/>
            <person name="Hildebrand F."/>
            <person name="Pallen M.J."/>
        </authorList>
    </citation>
    <scope>NUCLEOTIDE SEQUENCE</scope>
    <source>
        <strain evidence="2">ChiHecec2B26-446</strain>
    </source>
</reference>
<dbReference type="Gene3D" id="3.50.40.10">
    <property type="entry name" value="Phenylalanyl-trna Synthetase, Chain B, domain 3"/>
    <property type="match status" value="1"/>
</dbReference>
<dbReference type="AlphaFoldDB" id="A0A9D1PWL8"/>
<dbReference type="SUPFAM" id="SSF56037">
    <property type="entry name" value="PheT/TilS domain"/>
    <property type="match status" value="1"/>
</dbReference>
<dbReference type="InterPro" id="IPR005146">
    <property type="entry name" value="B3/B4_tRNA-bd"/>
</dbReference>
<evidence type="ECO:0000313" key="3">
    <source>
        <dbReference type="Proteomes" id="UP000886752"/>
    </source>
</evidence>
<sequence length="222" mass="24041">MSLPALSIDALLLQRWPATALGCLFYEVTVTPVCQELWTYYRDTLAPELAAVLAEKALTDLPGISEARSAFKAFGMDPGRWRVSSEALYRRVRQGKELYQINSVVDANNVLSLETGFSLGSYDCARIRGDIVLRLGAEGESYQGLGKGAIPLHNMPLLSDAEGPFGSPVSDSGRACITEATRMVCTVLYCFSDKGALEAALEKAADALPRFAGARNLETRLV</sequence>
<reference evidence="2" key="2">
    <citation type="submission" date="2021-04" db="EMBL/GenBank/DDBJ databases">
        <authorList>
            <person name="Gilroy R."/>
        </authorList>
    </citation>
    <scope>NUCLEOTIDE SEQUENCE</scope>
    <source>
        <strain evidence="2">ChiHecec2B26-446</strain>
    </source>
</reference>
<feature type="domain" description="B3/B4 tRNA-binding" evidence="1">
    <location>
        <begin position="66"/>
        <end position="213"/>
    </location>
</feature>